<comment type="caution">
    <text evidence="1">The sequence shown here is derived from an EMBL/GenBank/DDBJ whole genome shotgun (WGS) entry which is preliminary data.</text>
</comment>
<dbReference type="OrthoDB" id="5150316at2"/>
<evidence type="ECO:0000313" key="2">
    <source>
        <dbReference type="Proteomes" id="UP000239241"/>
    </source>
</evidence>
<gene>
    <name evidence="1" type="ORF">C5E16_14325</name>
</gene>
<dbReference type="Proteomes" id="UP000239241">
    <property type="component" value="Unassembled WGS sequence"/>
</dbReference>
<accession>A0A251YXE8</accession>
<dbReference type="RefSeq" id="WP_086527633.1">
    <property type="nucleotide sequence ID" value="NZ_CP134129.1"/>
</dbReference>
<reference evidence="1 2" key="1">
    <citation type="submission" date="2018-02" db="EMBL/GenBank/DDBJ databases">
        <title>Bacteriophage NCPPB3778 and a type I-E CRISPR drive the evolution of the US Biological Select Agent, Rathayibacter toxicus.</title>
        <authorList>
            <person name="Davis E.W.II."/>
            <person name="Tabima J.F."/>
            <person name="Weisberg A.J."/>
            <person name="Lopes L.D."/>
            <person name="Wiseman M.S."/>
            <person name="Wiseman M.S."/>
            <person name="Pupko T."/>
            <person name="Belcher M.S."/>
            <person name="Sechler A.J."/>
            <person name="Tancos M.A."/>
            <person name="Schroeder B.K."/>
            <person name="Murray T.D."/>
            <person name="Luster D.G."/>
            <person name="Schneider W.L."/>
            <person name="Rogers E."/>
            <person name="Andreote F.D."/>
            <person name="Grunwald N.J."/>
            <person name="Putnam M.L."/>
            <person name="Chang J.H."/>
        </authorList>
    </citation>
    <scope>NUCLEOTIDE SEQUENCE [LARGE SCALE GENOMIC DNA]</scope>
    <source>
        <strain evidence="1 2">AY1B3</strain>
    </source>
</reference>
<sequence>MREGRTLTKPLTIEARQHRLLGIDLGEGVRRRILGLGTLGFVGWNIVMVPVLIGTGFFKVNPSVAILAILALPLILILVGFQPTESQPRRMNVTTVALRLRYLALGFQPLIGLGMRDATRAERMRLLERLSPEHRSTSTSEHTQPVIHRHATARLIGTDHLRGVIDRGTKRARKGQA</sequence>
<organism evidence="1 2">
    <name type="scientific">Clavibacter michiganensis</name>
    <dbReference type="NCBI Taxonomy" id="28447"/>
    <lineage>
        <taxon>Bacteria</taxon>
        <taxon>Bacillati</taxon>
        <taxon>Actinomycetota</taxon>
        <taxon>Actinomycetes</taxon>
        <taxon>Micrococcales</taxon>
        <taxon>Microbacteriaceae</taxon>
        <taxon>Clavibacter</taxon>
    </lineage>
</organism>
<protein>
    <submittedName>
        <fullName evidence="1">Uncharacterized protein</fullName>
    </submittedName>
</protein>
<dbReference type="AlphaFoldDB" id="A0A251YXE8"/>
<proteinExistence type="predicted"/>
<evidence type="ECO:0000313" key="1">
    <source>
        <dbReference type="EMBL" id="PPF64732.1"/>
    </source>
</evidence>
<name>A0A251YXE8_9MICO</name>
<dbReference type="EMBL" id="PSXY01000034">
    <property type="protein sequence ID" value="PPF64732.1"/>
    <property type="molecule type" value="Genomic_DNA"/>
</dbReference>